<feature type="region of interest" description="Disordered" evidence="1">
    <location>
        <begin position="1"/>
        <end position="48"/>
    </location>
</feature>
<dbReference type="InterPro" id="IPR019289">
    <property type="entry name" value="Phage_tail_E/E"/>
</dbReference>
<dbReference type="Proteomes" id="UP001390669">
    <property type="component" value="Unassembled WGS sequence"/>
</dbReference>
<dbReference type="EMBL" id="JAYMRW010000017">
    <property type="protein sequence ID" value="MEM5451884.1"/>
    <property type="molecule type" value="Genomic_DNA"/>
</dbReference>
<proteinExistence type="predicted"/>
<keyword evidence="3" id="KW-1185">Reference proteome</keyword>
<comment type="caution">
    <text evidence="2">The sequence shown here is derived from an EMBL/GenBank/DDBJ whole genome shotgun (WGS) entry which is preliminary data.</text>
</comment>
<evidence type="ECO:0000256" key="1">
    <source>
        <dbReference type="SAM" id="MobiDB-lite"/>
    </source>
</evidence>
<name>A0ABU9SLJ5_9BURK</name>
<protein>
    <submittedName>
        <fullName evidence="2">Phage tail assembly protein</fullName>
    </submittedName>
</protein>
<organism evidence="2 3">
    <name type="scientific">Paraburkholderia guartelaensis</name>
    <dbReference type="NCBI Taxonomy" id="2546446"/>
    <lineage>
        <taxon>Bacteria</taxon>
        <taxon>Pseudomonadati</taxon>
        <taxon>Pseudomonadota</taxon>
        <taxon>Betaproteobacteria</taxon>
        <taxon>Burkholderiales</taxon>
        <taxon>Burkholderiaceae</taxon>
        <taxon>Paraburkholderia</taxon>
    </lineage>
</organism>
<gene>
    <name evidence="2" type="ORF">VSR33_30890</name>
</gene>
<evidence type="ECO:0000313" key="3">
    <source>
        <dbReference type="Proteomes" id="UP001390669"/>
    </source>
</evidence>
<sequence length="134" mass="14311">MTEHAMHSHHINDAGYSHSITDPGHSHSITNPGHSHSVAPAAQPKPNTVTLDYPIERNGGQSIGEITLRKPTAGELRGTSLNALVNLDVDALGKVLPRISSPTLTEFDVQQLDPADLVQLGVVFAGFLLPKRAQ</sequence>
<reference evidence="2 3" key="1">
    <citation type="submission" date="2024-01" db="EMBL/GenBank/DDBJ databases">
        <title>The diversity of rhizobia nodulating Mimosa spp. in eleven states of Brazil covering several biomes is determined by host plant, location, and edaphic factors.</title>
        <authorList>
            <person name="Rouws L."/>
            <person name="Barauna A."/>
            <person name="Beukes C."/>
            <person name="De Faria S.M."/>
            <person name="Gross E."/>
            <person name="Dos Reis Junior F.B."/>
            <person name="Simon M."/>
            <person name="Maluk M."/>
            <person name="Odee D.W."/>
            <person name="Kenicer G."/>
            <person name="Young J.P.W."/>
            <person name="Reis V.M."/>
            <person name="Zilli J."/>
            <person name="James E.K."/>
        </authorList>
    </citation>
    <scope>NUCLEOTIDE SEQUENCE [LARGE SCALE GENOMIC DNA]</scope>
    <source>
        <strain evidence="2 3">JPY164</strain>
    </source>
</reference>
<feature type="compositionally biased region" description="Basic and acidic residues" evidence="1">
    <location>
        <begin position="1"/>
        <end position="12"/>
    </location>
</feature>
<dbReference type="Pfam" id="PF10109">
    <property type="entry name" value="Phage_TAC_7"/>
    <property type="match status" value="1"/>
</dbReference>
<evidence type="ECO:0000313" key="2">
    <source>
        <dbReference type="EMBL" id="MEM5451884.1"/>
    </source>
</evidence>
<accession>A0ABU9SLJ5</accession>